<accession>A0A086N3F0</accession>
<dbReference type="HOGENOM" id="CLU_106738_8_1_11"/>
<keyword evidence="2" id="KW-0560">Oxidoreductase</keyword>
<dbReference type="Pfam" id="PF13577">
    <property type="entry name" value="SnoaL_4"/>
    <property type="match status" value="1"/>
</dbReference>
<proteinExistence type="predicted"/>
<protein>
    <submittedName>
        <fullName evidence="2">Aromatic-ring-hydroxylating dioxygenase</fullName>
    </submittedName>
</protein>
<keyword evidence="2" id="KW-0223">Dioxygenase</keyword>
<name>A0A086N3F0_9ACTN</name>
<evidence type="ECO:0000259" key="1">
    <source>
        <dbReference type="Pfam" id="PF13577"/>
    </source>
</evidence>
<sequence>MPASTSSISSARQIENLIARYSHLVDEGDFAEFGALFENAEFVSGEVSLRGGKAIEDLISSMLVVHDDGTLRTRHITTNILIEVNEDDDSAEARSYYNILQAVPGLLPLQMVAGGRYRDRFERREGTWSFARREVTIDFTGDTRYHLKTPQDA</sequence>
<dbReference type="CDD" id="cd00531">
    <property type="entry name" value="NTF2_like"/>
    <property type="match status" value="1"/>
</dbReference>
<dbReference type="SUPFAM" id="SSF54427">
    <property type="entry name" value="NTF2-like"/>
    <property type="match status" value="1"/>
</dbReference>
<gene>
    <name evidence="2" type="ORF">FM21_05985</name>
</gene>
<organism evidence="2 3">
    <name type="scientific">Streptomyces mutabilis</name>
    <dbReference type="NCBI Taxonomy" id="67332"/>
    <lineage>
        <taxon>Bacteria</taxon>
        <taxon>Bacillati</taxon>
        <taxon>Actinomycetota</taxon>
        <taxon>Actinomycetes</taxon>
        <taxon>Kitasatosporales</taxon>
        <taxon>Streptomycetaceae</taxon>
        <taxon>Streptomyces</taxon>
    </lineage>
</organism>
<dbReference type="STRING" id="1915400.FM21_05985"/>
<dbReference type="GO" id="GO:0051213">
    <property type="term" value="F:dioxygenase activity"/>
    <property type="evidence" value="ECO:0007669"/>
    <property type="project" value="UniProtKB-KW"/>
</dbReference>
<comment type="caution">
    <text evidence="2">The sequence shown here is derived from an EMBL/GenBank/DDBJ whole genome shotgun (WGS) entry which is preliminary data.</text>
</comment>
<dbReference type="InterPro" id="IPR032710">
    <property type="entry name" value="NTF2-like_dom_sf"/>
</dbReference>
<dbReference type="RefSeq" id="WP_043373259.1">
    <property type="nucleotide sequence ID" value="NZ_KN039946.1"/>
</dbReference>
<keyword evidence="3" id="KW-1185">Reference proteome</keyword>
<reference evidence="2 3" key="1">
    <citation type="submission" date="2014-05" db="EMBL/GenBank/DDBJ databases">
        <title>Complete genome sequence of the Streptomyces mutabilis TRM45540.</title>
        <authorList>
            <person name="Luo X."/>
            <person name="Zhang L."/>
        </authorList>
    </citation>
    <scope>NUCLEOTIDE SEQUENCE [LARGE SCALE GENOMIC DNA]</scope>
    <source>
        <strain evidence="2 3">TRM45540</strain>
    </source>
</reference>
<dbReference type="EMBL" id="JNFQ01000001">
    <property type="protein sequence ID" value="KFG75668.1"/>
    <property type="molecule type" value="Genomic_DNA"/>
</dbReference>
<evidence type="ECO:0000313" key="2">
    <source>
        <dbReference type="EMBL" id="KFG75668.1"/>
    </source>
</evidence>
<evidence type="ECO:0000313" key="3">
    <source>
        <dbReference type="Proteomes" id="UP000029095"/>
    </source>
</evidence>
<dbReference type="Proteomes" id="UP000029095">
    <property type="component" value="Unassembled WGS sequence"/>
</dbReference>
<feature type="domain" description="SnoaL-like" evidence="1">
    <location>
        <begin position="8"/>
        <end position="133"/>
    </location>
</feature>
<dbReference type="Gene3D" id="3.10.450.50">
    <property type="match status" value="1"/>
</dbReference>
<dbReference type="InterPro" id="IPR037401">
    <property type="entry name" value="SnoaL-like"/>
</dbReference>
<dbReference type="AlphaFoldDB" id="A0A086N3F0"/>